<gene>
    <name evidence="1" type="ORF">NCTC10918_01184</name>
</gene>
<dbReference type="EMBL" id="LR134521">
    <property type="protein sequence ID" value="VEJ29912.1"/>
    <property type="molecule type" value="Genomic_DNA"/>
</dbReference>
<organism evidence="1 2">
    <name type="scientific">Rothia dentocariosa</name>
    <dbReference type="NCBI Taxonomy" id="2047"/>
    <lineage>
        <taxon>Bacteria</taxon>
        <taxon>Bacillati</taxon>
        <taxon>Actinomycetota</taxon>
        <taxon>Actinomycetes</taxon>
        <taxon>Micrococcales</taxon>
        <taxon>Micrococcaceae</taxon>
        <taxon>Rothia</taxon>
    </lineage>
</organism>
<name>A0A3S4Z0X0_9MICC</name>
<proteinExistence type="predicted"/>
<evidence type="ECO:0000313" key="2">
    <source>
        <dbReference type="Proteomes" id="UP000270988"/>
    </source>
</evidence>
<dbReference type="AlphaFoldDB" id="A0A3S4Z0X0"/>
<sequence length="29" mass="3272">MFIVDKKGCKLSDVHLNVINMLVCLVEPL</sequence>
<reference evidence="1 2" key="1">
    <citation type="submission" date="2018-12" db="EMBL/GenBank/DDBJ databases">
        <authorList>
            <consortium name="Pathogen Informatics"/>
        </authorList>
    </citation>
    <scope>NUCLEOTIDE SEQUENCE [LARGE SCALE GENOMIC DNA]</scope>
    <source>
        <strain evidence="1 2">NCTC10918</strain>
    </source>
</reference>
<accession>A0A3S4Z0X0</accession>
<evidence type="ECO:0000313" key="1">
    <source>
        <dbReference type="EMBL" id="VEJ29912.1"/>
    </source>
</evidence>
<dbReference type="Proteomes" id="UP000270988">
    <property type="component" value="Chromosome"/>
</dbReference>
<protein>
    <submittedName>
        <fullName evidence="1">Uncharacterized protein</fullName>
    </submittedName>
</protein>